<feature type="transmembrane region" description="Helical" evidence="1">
    <location>
        <begin position="40"/>
        <end position="62"/>
    </location>
</feature>
<dbReference type="STRING" id="1884381.SAMN05518846_11813"/>
<evidence type="ECO:0000313" key="2">
    <source>
        <dbReference type="EMBL" id="SFK70220.1"/>
    </source>
</evidence>
<proteinExistence type="predicted"/>
<organism evidence="2 3">
    <name type="scientific">Brevibacillus centrosporus</name>
    <dbReference type="NCBI Taxonomy" id="54910"/>
    <lineage>
        <taxon>Bacteria</taxon>
        <taxon>Bacillati</taxon>
        <taxon>Bacillota</taxon>
        <taxon>Bacilli</taxon>
        <taxon>Bacillales</taxon>
        <taxon>Paenibacillaceae</taxon>
        <taxon>Brevibacillus</taxon>
    </lineage>
</organism>
<evidence type="ECO:0000313" key="3">
    <source>
        <dbReference type="Proteomes" id="UP000198915"/>
    </source>
</evidence>
<dbReference type="GeneID" id="301128089"/>
<protein>
    <submittedName>
        <fullName evidence="2">Uncharacterized protein</fullName>
    </submittedName>
</protein>
<keyword evidence="1" id="KW-1133">Transmembrane helix</keyword>
<gene>
    <name evidence="2" type="ORF">SAMN05518846_11813</name>
</gene>
<accession>A0A1I4BPB8</accession>
<dbReference type="AlphaFoldDB" id="A0A1I4BPB8"/>
<name>A0A1I4BPB8_9BACL</name>
<keyword evidence="1" id="KW-0812">Transmembrane</keyword>
<reference evidence="3" key="1">
    <citation type="submission" date="2016-10" db="EMBL/GenBank/DDBJ databases">
        <authorList>
            <person name="Varghese N."/>
            <person name="Submissions S."/>
        </authorList>
    </citation>
    <scope>NUCLEOTIDE SEQUENCE [LARGE SCALE GENOMIC DNA]</scope>
    <source>
        <strain evidence="3">OK042</strain>
    </source>
</reference>
<dbReference type="RefSeq" id="WP_092274774.1">
    <property type="nucleotide sequence ID" value="NZ_BJOE01000033.1"/>
</dbReference>
<dbReference type="EMBL" id="FORT01000018">
    <property type="protein sequence ID" value="SFK70220.1"/>
    <property type="molecule type" value="Genomic_DNA"/>
</dbReference>
<keyword evidence="3" id="KW-1185">Reference proteome</keyword>
<dbReference type="Proteomes" id="UP000198915">
    <property type="component" value="Unassembled WGS sequence"/>
</dbReference>
<sequence length="67" mass="7692">MASYVQYFNDILATFNNLPNKLMSVVATINEPLRSLTHTLIVTNVLLGLLFLTSLVNIYMLWRYGKK</sequence>
<keyword evidence="1" id="KW-0472">Membrane</keyword>
<evidence type="ECO:0000256" key="1">
    <source>
        <dbReference type="SAM" id="Phobius"/>
    </source>
</evidence>